<evidence type="ECO:0000313" key="1">
    <source>
        <dbReference type="EMBL" id="SHH95413.1"/>
    </source>
</evidence>
<reference evidence="1 2" key="1">
    <citation type="submission" date="2016-11" db="EMBL/GenBank/DDBJ databases">
        <authorList>
            <person name="Jaros S."/>
            <person name="Januszkiewicz K."/>
            <person name="Wedrychowicz H."/>
        </authorList>
    </citation>
    <scope>NUCLEOTIDE SEQUENCE [LARGE SCALE GENOMIC DNA]</scope>
    <source>
        <strain evidence="1 2">DSM 9705</strain>
    </source>
</reference>
<dbReference type="AlphaFoldDB" id="A0A1M5X870"/>
<dbReference type="OrthoDB" id="495783at2"/>
<evidence type="ECO:0000313" key="2">
    <source>
        <dbReference type="Proteomes" id="UP000184139"/>
    </source>
</evidence>
<proteinExistence type="predicted"/>
<dbReference type="InterPro" id="IPR007553">
    <property type="entry name" value="2-thiour_desulf"/>
</dbReference>
<accession>A0A1M5X870</accession>
<dbReference type="Proteomes" id="UP000184139">
    <property type="component" value="Unassembled WGS sequence"/>
</dbReference>
<name>A0A1M5X870_9BACT</name>
<gene>
    <name evidence="1" type="ORF">SAMN02745124_02820</name>
</gene>
<dbReference type="STRING" id="1121409.SAMN02745124_02820"/>
<dbReference type="PANTHER" id="PTHR30087:SF1">
    <property type="entry name" value="HYPOTHETICAL CYTOSOLIC PROTEIN"/>
    <property type="match status" value="1"/>
</dbReference>
<dbReference type="Pfam" id="PF04463">
    <property type="entry name" value="2-thiour_desulf"/>
    <property type="match status" value="1"/>
</dbReference>
<dbReference type="PANTHER" id="PTHR30087">
    <property type="entry name" value="INNER MEMBRANE PROTEIN"/>
    <property type="match status" value="1"/>
</dbReference>
<protein>
    <submittedName>
        <fullName evidence="1">Uncharacterized conserved protein YbbK, DUF523 family</fullName>
    </submittedName>
</protein>
<sequence length="137" mass="14389">MVAIRIVLVSACLTGLRTRYDGRSKTSTACLQRLEGAIWLPVCPEQLGGLATPRCAANLIGGNGADVLRGRATVICTDGIDVTHQFITGAEQVLAIARSQPVSSIFLKTRSPSCGISTLGVTAALLAENGFVLEEFE</sequence>
<organism evidence="1 2">
    <name type="scientific">Desulfofustis glycolicus DSM 9705</name>
    <dbReference type="NCBI Taxonomy" id="1121409"/>
    <lineage>
        <taxon>Bacteria</taxon>
        <taxon>Pseudomonadati</taxon>
        <taxon>Thermodesulfobacteriota</taxon>
        <taxon>Desulfobulbia</taxon>
        <taxon>Desulfobulbales</taxon>
        <taxon>Desulfocapsaceae</taxon>
        <taxon>Desulfofustis</taxon>
    </lineage>
</organism>
<dbReference type="EMBL" id="FQXS01000017">
    <property type="protein sequence ID" value="SHH95413.1"/>
    <property type="molecule type" value="Genomic_DNA"/>
</dbReference>
<keyword evidence="2" id="KW-1185">Reference proteome</keyword>